<evidence type="ECO:0000313" key="4">
    <source>
        <dbReference type="EMBL" id="SPO06264.1"/>
    </source>
</evidence>
<organism evidence="4 5">
    <name type="scientific">Cephalotrichum gorgonifer</name>
    <dbReference type="NCBI Taxonomy" id="2041049"/>
    <lineage>
        <taxon>Eukaryota</taxon>
        <taxon>Fungi</taxon>
        <taxon>Dikarya</taxon>
        <taxon>Ascomycota</taxon>
        <taxon>Pezizomycotina</taxon>
        <taxon>Sordariomycetes</taxon>
        <taxon>Hypocreomycetidae</taxon>
        <taxon>Microascales</taxon>
        <taxon>Microascaceae</taxon>
        <taxon>Cephalotrichum</taxon>
    </lineage>
</organism>
<name>A0AAE8N603_9PEZI</name>
<evidence type="ECO:0000313" key="5">
    <source>
        <dbReference type="Proteomes" id="UP001187682"/>
    </source>
</evidence>
<sequence>MLPPTKAFVALLLSATSLAAPSEDDLLSPTSTSTPEPITTTDPPSSYAVILFPGFAPLDVFGPLGPLEMVGFHRGATLKLVAATLDPVSSDVEKNSTFSQSVVPDLTFDQFLSDDTEVDVIILPGGGGVRVSDEDLAPVVNFVKEVYPRLQYLITICTGAGIAAKAGVLDGKRATTNKAAWDEITVMRPQVEWVSPARWVVDGNIWSSSGVTSGLDLTAEFMRQMYGEDLTEHSLGVMEYTPHPQDYDPFAEMFGVPPSP</sequence>
<accession>A0AAE8N603</accession>
<gene>
    <name evidence="4" type="ORF">DNG_08953</name>
</gene>
<feature type="signal peptide" evidence="2">
    <location>
        <begin position="1"/>
        <end position="19"/>
    </location>
</feature>
<dbReference type="EMBL" id="ONZQ02000015">
    <property type="protein sequence ID" value="SPO06264.1"/>
    <property type="molecule type" value="Genomic_DNA"/>
</dbReference>
<dbReference type="InterPro" id="IPR052158">
    <property type="entry name" value="INH-QAR"/>
</dbReference>
<dbReference type="AlphaFoldDB" id="A0AAE8N603"/>
<dbReference type="SUPFAM" id="SSF52317">
    <property type="entry name" value="Class I glutamine amidotransferase-like"/>
    <property type="match status" value="1"/>
</dbReference>
<keyword evidence="5" id="KW-1185">Reference proteome</keyword>
<keyword evidence="2" id="KW-0732">Signal</keyword>
<feature type="region of interest" description="Disordered" evidence="1">
    <location>
        <begin position="22"/>
        <end position="42"/>
    </location>
</feature>
<dbReference type="Proteomes" id="UP001187682">
    <property type="component" value="Unassembled WGS sequence"/>
</dbReference>
<dbReference type="InterPro" id="IPR029062">
    <property type="entry name" value="Class_I_gatase-like"/>
</dbReference>
<dbReference type="InterPro" id="IPR002818">
    <property type="entry name" value="DJ-1/PfpI"/>
</dbReference>
<dbReference type="Pfam" id="PF01965">
    <property type="entry name" value="DJ-1_PfpI"/>
    <property type="match status" value="1"/>
</dbReference>
<dbReference type="CDD" id="cd03139">
    <property type="entry name" value="GATase1_PfpI_2"/>
    <property type="match status" value="1"/>
</dbReference>
<reference evidence="4" key="1">
    <citation type="submission" date="2018-03" db="EMBL/GenBank/DDBJ databases">
        <authorList>
            <person name="Guldener U."/>
        </authorList>
    </citation>
    <scope>NUCLEOTIDE SEQUENCE</scope>
</reference>
<proteinExistence type="predicted"/>
<evidence type="ECO:0000256" key="1">
    <source>
        <dbReference type="SAM" id="MobiDB-lite"/>
    </source>
</evidence>
<dbReference type="PANTHER" id="PTHR43130">
    <property type="entry name" value="ARAC-FAMILY TRANSCRIPTIONAL REGULATOR"/>
    <property type="match status" value="1"/>
</dbReference>
<evidence type="ECO:0000259" key="3">
    <source>
        <dbReference type="Pfam" id="PF01965"/>
    </source>
</evidence>
<feature type="chain" id="PRO_5041986080" evidence="2">
    <location>
        <begin position="20"/>
        <end position="260"/>
    </location>
</feature>
<feature type="compositionally biased region" description="Low complexity" evidence="1">
    <location>
        <begin position="27"/>
        <end position="42"/>
    </location>
</feature>
<feature type="domain" description="DJ-1/PfpI" evidence="3">
    <location>
        <begin position="48"/>
        <end position="223"/>
    </location>
</feature>
<dbReference type="PANTHER" id="PTHR43130:SF15">
    <property type="entry name" value="THIJ_PFPI FAMILY PROTEIN (AFU_ORTHOLOGUE AFUA_5G14240)"/>
    <property type="match status" value="1"/>
</dbReference>
<protein>
    <submittedName>
        <fullName evidence="4">Related to ThiJ/PfpI family protein</fullName>
    </submittedName>
</protein>
<dbReference type="Gene3D" id="3.40.50.880">
    <property type="match status" value="1"/>
</dbReference>
<evidence type="ECO:0000256" key="2">
    <source>
        <dbReference type="SAM" id="SignalP"/>
    </source>
</evidence>
<comment type="caution">
    <text evidence="4">The sequence shown here is derived from an EMBL/GenBank/DDBJ whole genome shotgun (WGS) entry which is preliminary data.</text>
</comment>